<proteinExistence type="predicted"/>
<protein>
    <submittedName>
        <fullName evidence="1">Uncharacterized protein</fullName>
    </submittedName>
</protein>
<dbReference type="EMBL" id="CAADGD010000081">
    <property type="protein sequence ID" value="VFK71747.1"/>
    <property type="molecule type" value="Genomic_DNA"/>
</dbReference>
<dbReference type="EMBL" id="CAADFZ010000080">
    <property type="protein sequence ID" value="VFK66117.1"/>
    <property type="molecule type" value="Genomic_DNA"/>
</dbReference>
<organism evidence="1">
    <name type="scientific">Candidatus Kentrum sp. UNK</name>
    <dbReference type="NCBI Taxonomy" id="2126344"/>
    <lineage>
        <taxon>Bacteria</taxon>
        <taxon>Pseudomonadati</taxon>
        <taxon>Pseudomonadota</taxon>
        <taxon>Gammaproteobacteria</taxon>
        <taxon>Candidatus Kentrum</taxon>
    </lineage>
</organism>
<dbReference type="AlphaFoldDB" id="A0A451AJA2"/>
<reference evidence="1" key="1">
    <citation type="submission" date="2019-02" db="EMBL/GenBank/DDBJ databases">
        <authorList>
            <person name="Gruber-Vodicka R. H."/>
            <person name="Seah K. B. B."/>
        </authorList>
    </citation>
    <scope>NUCLEOTIDE SEQUENCE</scope>
    <source>
        <strain evidence="2">BECK_BY19</strain>
        <strain evidence="1">BECK_BY8</strain>
    </source>
</reference>
<accession>A0A451AJA2</accession>
<name>A0A451AJA2_9GAMM</name>
<evidence type="ECO:0000313" key="1">
    <source>
        <dbReference type="EMBL" id="VFK66117.1"/>
    </source>
</evidence>
<sequence length="115" mass="12704">MECWDRATRQPTQAIRPLSPLTFRVIGLANQFIRLMGLAFRMAGKASGTASLASRMTGEPKFAPIPPLHTTIFTSFPSTTITFFTGFPSMNFWTFSFPKAACSIFSRLAFATTVI</sequence>
<evidence type="ECO:0000313" key="2">
    <source>
        <dbReference type="EMBL" id="VFK71747.1"/>
    </source>
</evidence>
<gene>
    <name evidence="1" type="ORF">BECKUNK1418G_GA0071005_10804</name>
    <name evidence="2" type="ORF">BECKUNK1418H_GA0071006_10814</name>
</gene>